<organism evidence="2 3">
    <name type="scientific">Flemingia macrophylla</name>
    <dbReference type="NCBI Taxonomy" id="520843"/>
    <lineage>
        <taxon>Eukaryota</taxon>
        <taxon>Viridiplantae</taxon>
        <taxon>Streptophyta</taxon>
        <taxon>Embryophyta</taxon>
        <taxon>Tracheophyta</taxon>
        <taxon>Spermatophyta</taxon>
        <taxon>Magnoliopsida</taxon>
        <taxon>eudicotyledons</taxon>
        <taxon>Gunneridae</taxon>
        <taxon>Pentapetalae</taxon>
        <taxon>rosids</taxon>
        <taxon>fabids</taxon>
        <taxon>Fabales</taxon>
        <taxon>Fabaceae</taxon>
        <taxon>Papilionoideae</taxon>
        <taxon>50 kb inversion clade</taxon>
        <taxon>NPAAA clade</taxon>
        <taxon>indigoferoid/millettioid clade</taxon>
        <taxon>Phaseoleae</taxon>
        <taxon>Flemingia</taxon>
    </lineage>
</organism>
<evidence type="ECO:0000256" key="1">
    <source>
        <dbReference type="SAM" id="MobiDB-lite"/>
    </source>
</evidence>
<gene>
    <name evidence="2" type="ORF">Fmac_007963</name>
</gene>
<feature type="region of interest" description="Disordered" evidence="1">
    <location>
        <begin position="1"/>
        <end position="52"/>
    </location>
</feature>
<proteinExistence type="predicted"/>
<sequence length="88" mass="9951">MVNSILTESLRRKEGRHLEEHHGGPTSTVRSPNPKPQESIRMRDAPTEAPLSPHGIKCLDNLTVTGCRIFLTVQSNPRGFFSRLFRRS</sequence>
<comment type="caution">
    <text evidence="2">The sequence shown here is derived from an EMBL/GenBank/DDBJ whole genome shotgun (WGS) entry which is preliminary data.</text>
</comment>
<evidence type="ECO:0000313" key="3">
    <source>
        <dbReference type="Proteomes" id="UP001603857"/>
    </source>
</evidence>
<reference evidence="2 3" key="1">
    <citation type="submission" date="2024-08" db="EMBL/GenBank/DDBJ databases">
        <title>Insights into the chromosomal genome structure of Flemingia macrophylla.</title>
        <authorList>
            <person name="Ding Y."/>
            <person name="Zhao Y."/>
            <person name="Bi W."/>
            <person name="Wu M."/>
            <person name="Zhao G."/>
            <person name="Gong Y."/>
            <person name="Li W."/>
            <person name="Zhang P."/>
        </authorList>
    </citation>
    <scope>NUCLEOTIDE SEQUENCE [LARGE SCALE GENOMIC DNA]</scope>
    <source>
        <strain evidence="2">DYQJB</strain>
        <tissue evidence="2">Leaf</tissue>
    </source>
</reference>
<dbReference type="Proteomes" id="UP001603857">
    <property type="component" value="Unassembled WGS sequence"/>
</dbReference>
<feature type="compositionally biased region" description="Basic and acidic residues" evidence="1">
    <location>
        <begin position="9"/>
        <end position="23"/>
    </location>
</feature>
<dbReference type="EMBL" id="JBGMDY010000003">
    <property type="protein sequence ID" value="KAL2340023.1"/>
    <property type="molecule type" value="Genomic_DNA"/>
</dbReference>
<protein>
    <submittedName>
        <fullName evidence="2">Uncharacterized protein</fullName>
    </submittedName>
</protein>
<dbReference type="AlphaFoldDB" id="A0ABD1MX80"/>
<accession>A0ABD1MX80</accession>
<name>A0ABD1MX80_9FABA</name>
<keyword evidence="3" id="KW-1185">Reference proteome</keyword>
<evidence type="ECO:0000313" key="2">
    <source>
        <dbReference type="EMBL" id="KAL2340023.1"/>
    </source>
</evidence>